<dbReference type="AlphaFoldDB" id="A0A452U6F2"/>
<protein>
    <submittedName>
        <fullName evidence="2">Uncharacterized protein</fullName>
    </submittedName>
</protein>
<feature type="region of interest" description="Disordered" evidence="1">
    <location>
        <begin position="84"/>
        <end position="128"/>
    </location>
</feature>
<proteinExistence type="predicted"/>
<dbReference type="Ensembl" id="ENSUMAT00000019273.1">
    <property type="protein sequence ID" value="ENSUMAP00000016303.1"/>
    <property type="gene ID" value="ENSUMAG00000011983.1"/>
</dbReference>
<evidence type="ECO:0000313" key="2">
    <source>
        <dbReference type="Ensembl" id="ENSUMAP00000016303"/>
    </source>
</evidence>
<reference evidence="2" key="1">
    <citation type="submission" date="2019-03" db="UniProtKB">
        <authorList>
            <consortium name="Ensembl"/>
        </authorList>
    </citation>
    <scope>IDENTIFICATION</scope>
</reference>
<feature type="compositionally biased region" description="Polar residues" evidence="1">
    <location>
        <begin position="118"/>
        <end position="128"/>
    </location>
</feature>
<sequence length="128" mass="14090">MPGHQFSTDMAYGDGSNLVTPVLSELEGAQIDTDRPHMKVRIDSEHRGDRLGVLLEGGGLGKPFTSFLGPQCPRGARFEESWPLDRHGAGVGNKLKDSQLWTDQPPVRQPRRSPVTPLNPSDSLFWSV</sequence>
<name>A0A452U6F2_URSMA</name>
<accession>A0A452U6F2</accession>
<evidence type="ECO:0000256" key="1">
    <source>
        <dbReference type="SAM" id="MobiDB-lite"/>
    </source>
</evidence>
<organism evidence="2">
    <name type="scientific">Ursus maritimus</name>
    <name type="common">Polar bear</name>
    <name type="synonym">Thalarctos maritimus</name>
    <dbReference type="NCBI Taxonomy" id="29073"/>
    <lineage>
        <taxon>Eukaryota</taxon>
        <taxon>Metazoa</taxon>
        <taxon>Chordata</taxon>
        <taxon>Craniata</taxon>
        <taxon>Vertebrata</taxon>
        <taxon>Euteleostomi</taxon>
        <taxon>Mammalia</taxon>
        <taxon>Eutheria</taxon>
        <taxon>Laurasiatheria</taxon>
        <taxon>Carnivora</taxon>
        <taxon>Caniformia</taxon>
        <taxon>Ursidae</taxon>
        <taxon>Ursus</taxon>
    </lineage>
</organism>